<dbReference type="RefSeq" id="WP_094660791.1">
    <property type="nucleotide sequence ID" value="NZ_MWWR01000007.1"/>
</dbReference>
<evidence type="ECO:0000313" key="4">
    <source>
        <dbReference type="Proteomes" id="UP000216725"/>
    </source>
</evidence>
<organism evidence="3 4">
    <name type="scientific">Pseudoscardovia radai</name>
    <dbReference type="NCBI Taxonomy" id="987066"/>
    <lineage>
        <taxon>Bacteria</taxon>
        <taxon>Bacillati</taxon>
        <taxon>Actinomycetota</taxon>
        <taxon>Actinomycetes</taxon>
        <taxon>Bifidobacteriales</taxon>
        <taxon>Bifidobacteriaceae</taxon>
        <taxon>Pseudoscardovia</taxon>
    </lineage>
</organism>
<dbReference type="EMBL" id="MWWR01000007">
    <property type="protein sequence ID" value="OZG51573.1"/>
    <property type="molecule type" value="Genomic_DNA"/>
</dbReference>
<dbReference type="AlphaFoldDB" id="A0A261EXK5"/>
<keyword evidence="1" id="KW-0863">Zinc-finger</keyword>
<comment type="caution">
    <text evidence="3">The sequence shown here is derived from an EMBL/GenBank/DDBJ whole genome shotgun (WGS) entry which is preliminary data.</text>
</comment>
<sequence>MSEALQAGLAGFESSFPSSTLERARDYWRRGLVEPAKDDAGDGDTRRIIVHRADLAYTVEVTAGSDGPSATCTCADDTTHGLATSESSDAASAAPCRHIAAAYYLLRDGEPPEHTAPEAVQAARDLATTRMADIPHEMYDGLLDAIVAKHDTSSLEGTGPESFTLIWTTAWADTAADEAPSTTTPLFSKTKVERMLKDALTDFTTPGPDQTSEQKAEQMRSVPLDNDCPLFTTVGSVVDNALHSSDWLNATRNLCTAVRFLCEVSEIFNDTKGAARSHVHALMLPISRYMTWMSEEAAPDVSGRALDMLTTLGCNKLVMHIMSGGIPIFSCALPFARWDDTNMWAYDMLEKADAALGTDTSEEACQERGFDIGWSRERLAIVRHDVAALSHDSAALETLRSTNPTDVNLQTIDLASAVLTGDVDAAREVLSAINKENQPSVELTRKANQSLLMSLNIAQNSELGMSGWLGMTEAVIQMGHDTEALKQLYTNNIANATVKLGIRYVPRMHQLVGNDAWPATLAELKRVCGRQLVQRHAMLDNVNQQLAQQKKKPVPPVALRNPAYELLIIESRDSDEALAYVRMTGAVSKELLDIIGLRHPDDAVDISNKLQEAQKARGEKPTNLIDSKEYDLIAESDAAQDAVDAIIHPNKH</sequence>
<feature type="domain" description="SWIM-type" evidence="2">
    <location>
        <begin position="57"/>
        <end position="107"/>
    </location>
</feature>
<accession>A0A261EXK5</accession>
<gene>
    <name evidence="3" type="ORF">PSRA_0970</name>
</gene>
<reference evidence="3 4" key="1">
    <citation type="journal article" date="2017" name="BMC Genomics">
        <title>Comparative genomic and phylogenomic analyses of the Bifidobacteriaceae family.</title>
        <authorList>
            <person name="Lugli G.A."/>
            <person name="Milani C."/>
            <person name="Turroni F."/>
            <person name="Duranti S."/>
            <person name="Mancabelli L."/>
            <person name="Mangifesta M."/>
            <person name="Ferrario C."/>
            <person name="Modesto M."/>
            <person name="Mattarelli P."/>
            <person name="Jiri K."/>
            <person name="van Sinderen D."/>
            <person name="Ventura M."/>
        </authorList>
    </citation>
    <scope>NUCLEOTIDE SEQUENCE [LARGE SCALE GENOMIC DNA]</scope>
    <source>
        <strain evidence="3 4">DSM 24742</strain>
    </source>
</reference>
<dbReference type="OrthoDB" id="3223880at2"/>
<dbReference type="GO" id="GO:0008270">
    <property type="term" value="F:zinc ion binding"/>
    <property type="evidence" value="ECO:0007669"/>
    <property type="project" value="UniProtKB-KW"/>
</dbReference>
<name>A0A261EXK5_9BIFI</name>
<keyword evidence="4" id="KW-1185">Reference proteome</keyword>
<dbReference type="Proteomes" id="UP000216725">
    <property type="component" value="Unassembled WGS sequence"/>
</dbReference>
<evidence type="ECO:0000313" key="3">
    <source>
        <dbReference type="EMBL" id="OZG51573.1"/>
    </source>
</evidence>
<dbReference type="PROSITE" id="PS50966">
    <property type="entry name" value="ZF_SWIM"/>
    <property type="match status" value="1"/>
</dbReference>
<evidence type="ECO:0000256" key="1">
    <source>
        <dbReference type="PROSITE-ProRule" id="PRU00325"/>
    </source>
</evidence>
<evidence type="ECO:0000259" key="2">
    <source>
        <dbReference type="PROSITE" id="PS50966"/>
    </source>
</evidence>
<protein>
    <recommendedName>
        <fullName evidence="2">SWIM-type domain-containing protein</fullName>
    </recommendedName>
</protein>
<dbReference type="InterPro" id="IPR007527">
    <property type="entry name" value="Znf_SWIM"/>
</dbReference>
<keyword evidence="1" id="KW-0862">Zinc</keyword>
<keyword evidence="1" id="KW-0479">Metal-binding</keyword>
<proteinExistence type="predicted"/>